<keyword evidence="8" id="KW-1185">Reference proteome</keyword>
<dbReference type="InterPro" id="IPR000873">
    <property type="entry name" value="AMP-dep_synth/lig_dom"/>
</dbReference>
<dbReference type="PANTHER" id="PTHR24096:SF149">
    <property type="entry name" value="AMP-BINDING DOMAIN-CONTAINING PROTEIN-RELATED"/>
    <property type="match status" value="1"/>
</dbReference>
<protein>
    <submittedName>
        <fullName evidence="7">4-coumarate--CoA ligase</fullName>
    </submittedName>
</protein>
<dbReference type="InterPro" id="IPR042099">
    <property type="entry name" value="ANL_N_sf"/>
</dbReference>
<evidence type="ECO:0000256" key="4">
    <source>
        <dbReference type="ARBA" id="ARBA00022840"/>
    </source>
</evidence>
<evidence type="ECO:0000259" key="6">
    <source>
        <dbReference type="Pfam" id="PF13193"/>
    </source>
</evidence>
<evidence type="ECO:0000256" key="2">
    <source>
        <dbReference type="ARBA" id="ARBA00022598"/>
    </source>
</evidence>
<keyword evidence="2 7" id="KW-0436">Ligase</keyword>
<dbReference type="STRING" id="215637.A0A4P9ZVH9"/>
<dbReference type="Pfam" id="PF00501">
    <property type="entry name" value="AMP-binding"/>
    <property type="match status" value="1"/>
</dbReference>
<reference evidence="8" key="1">
    <citation type="journal article" date="2018" name="Nat. Microbiol.">
        <title>Leveraging single-cell genomics to expand the fungal tree of life.</title>
        <authorList>
            <person name="Ahrendt S.R."/>
            <person name="Quandt C.A."/>
            <person name="Ciobanu D."/>
            <person name="Clum A."/>
            <person name="Salamov A."/>
            <person name="Andreopoulos B."/>
            <person name="Cheng J.F."/>
            <person name="Woyke T."/>
            <person name="Pelin A."/>
            <person name="Henrissat B."/>
            <person name="Reynolds N.K."/>
            <person name="Benny G.L."/>
            <person name="Smith M.E."/>
            <person name="James T.Y."/>
            <person name="Grigoriev I.V."/>
        </authorList>
    </citation>
    <scope>NUCLEOTIDE SEQUENCE [LARGE SCALE GENOMIC DNA]</scope>
    <source>
        <strain evidence="8">RSA 468</strain>
    </source>
</reference>
<dbReference type="Pfam" id="PF13193">
    <property type="entry name" value="AMP-binding_C"/>
    <property type="match status" value="1"/>
</dbReference>
<dbReference type="FunFam" id="3.30.300.30:FF:000007">
    <property type="entry name" value="4-coumarate--CoA ligase 2"/>
    <property type="match status" value="1"/>
</dbReference>
<comment type="similarity">
    <text evidence="1">Belongs to the ATP-dependent AMP-binding enzyme family.</text>
</comment>
<dbReference type="PROSITE" id="PS00455">
    <property type="entry name" value="AMP_BINDING"/>
    <property type="match status" value="1"/>
</dbReference>
<dbReference type="FunFam" id="3.40.50.12780:FF:000003">
    <property type="entry name" value="Long-chain-fatty-acid--CoA ligase FadD"/>
    <property type="match status" value="1"/>
</dbReference>
<dbReference type="AlphaFoldDB" id="A0A4P9ZVH9"/>
<dbReference type="GO" id="GO:0005524">
    <property type="term" value="F:ATP binding"/>
    <property type="evidence" value="ECO:0007669"/>
    <property type="project" value="UniProtKB-KW"/>
</dbReference>
<accession>A0A4P9ZVH9</accession>
<name>A0A4P9ZVH9_9FUNG</name>
<dbReference type="GO" id="GO:0016405">
    <property type="term" value="F:CoA-ligase activity"/>
    <property type="evidence" value="ECO:0007669"/>
    <property type="project" value="TreeGrafter"/>
</dbReference>
<dbReference type="InterPro" id="IPR025110">
    <property type="entry name" value="AMP-bd_C"/>
</dbReference>
<feature type="domain" description="AMP-dependent synthetase/ligase" evidence="5">
    <location>
        <begin position="34"/>
        <end position="402"/>
    </location>
</feature>
<evidence type="ECO:0000313" key="7">
    <source>
        <dbReference type="EMBL" id="RKP37597.1"/>
    </source>
</evidence>
<proteinExistence type="inferred from homology"/>
<keyword evidence="3" id="KW-0547">Nucleotide-binding</keyword>
<dbReference type="Gene3D" id="3.30.300.30">
    <property type="match status" value="1"/>
</dbReference>
<evidence type="ECO:0000256" key="1">
    <source>
        <dbReference type="ARBA" id="ARBA00006432"/>
    </source>
</evidence>
<evidence type="ECO:0000313" key="8">
    <source>
        <dbReference type="Proteomes" id="UP000268162"/>
    </source>
</evidence>
<organism evidence="7 8">
    <name type="scientific">Dimargaris cristalligena</name>
    <dbReference type="NCBI Taxonomy" id="215637"/>
    <lineage>
        <taxon>Eukaryota</taxon>
        <taxon>Fungi</taxon>
        <taxon>Fungi incertae sedis</taxon>
        <taxon>Zoopagomycota</taxon>
        <taxon>Kickxellomycotina</taxon>
        <taxon>Dimargaritomycetes</taxon>
        <taxon>Dimargaritales</taxon>
        <taxon>Dimargaritaceae</taxon>
        <taxon>Dimargaris</taxon>
    </lineage>
</organism>
<dbReference type="SUPFAM" id="SSF56801">
    <property type="entry name" value="Acetyl-CoA synthetase-like"/>
    <property type="match status" value="1"/>
</dbReference>
<sequence>MIHRSPHPPVDIPLVSIPAFLNHHLDNSPYWSDPQRPVYIDGTSGEVLTITEFRAGIRAISAGWRSRAGLQKGDVVAVVAPNDIYYSTAIFSVLSAGGTISPINPAYTVNEMVYQLTDSGAKYIVVDTTLVDHIRRAATEVGIPTDRIYTLQKTDDSASLHSLRINPTHPSLAHHHAGEELLTPTELHHQPAYLCYSSGTTGRSKGVVTSHQNIVANLIQVDTHQRQEQQSHAGQVLAGVLPFYHIYGLNMLIHLTLVQGSTVVVTRKFDLQTFLAGIQKYRINFAYLVPPIVLQLVKHPSVASYDLSSLRGIASGAAPLSVSLARDIIAQYGLDVTQAFGMTESSPILFLSRHANRNLDAIGVPIPSVEAKIIDPVDGQLLGPHQHGEICVRGPNIMRGYWNNPAATAATIDAEGFLRTGDVGYVNESGEFFISDRLKELIKYKGFQVAPAELEAVVIQHPRVTDVVVIGVYQPEQATEVPRAYVVIKPSTSTSDSELIESDKVALAQDIMGFVSGQVAPHKKLRGGVFFVEEVPKSSSGKILRQALRKQLQKQLAEEAKGLISPKL</sequence>
<dbReference type="Gene3D" id="3.40.50.12780">
    <property type="entry name" value="N-terminal domain of ligase-like"/>
    <property type="match status" value="1"/>
</dbReference>
<dbReference type="EMBL" id="ML002472">
    <property type="protein sequence ID" value="RKP37597.1"/>
    <property type="molecule type" value="Genomic_DNA"/>
</dbReference>
<dbReference type="CDD" id="cd05911">
    <property type="entry name" value="Firefly_Luc_like"/>
    <property type="match status" value="1"/>
</dbReference>
<dbReference type="InterPro" id="IPR020845">
    <property type="entry name" value="AMP-binding_CS"/>
</dbReference>
<dbReference type="Proteomes" id="UP000268162">
    <property type="component" value="Unassembled WGS sequence"/>
</dbReference>
<feature type="domain" description="AMP-binding enzyme C-terminal" evidence="6">
    <location>
        <begin position="453"/>
        <end position="542"/>
    </location>
</feature>
<keyword evidence="4" id="KW-0067">ATP-binding</keyword>
<evidence type="ECO:0000256" key="3">
    <source>
        <dbReference type="ARBA" id="ARBA00022741"/>
    </source>
</evidence>
<evidence type="ECO:0000259" key="5">
    <source>
        <dbReference type="Pfam" id="PF00501"/>
    </source>
</evidence>
<gene>
    <name evidence="7" type="ORF">BJ085DRAFT_18650</name>
</gene>
<dbReference type="InterPro" id="IPR045851">
    <property type="entry name" value="AMP-bd_C_sf"/>
</dbReference>
<dbReference type="PANTHER" id="PTHR24096">
    <property type="entry name" value="LONG-CHAIN-FATTY-ACID--COA LIGASE"/>
    <property type="match status" value="1"/>
</dbReference>